<dbReference type="Proteomes" id="UP000295781">
    <property type="component" value="Chromosome"/>
</dbReference>
<name>A0A4P2QAJ9_SORCE</name>
<accession>A0A4P2QAJ9</accession>
<evidence type="ECO:0000256" key="1">
    <source>
        <dbReference type="SAM" id="MobiDB-lite"/>
    </source>
</evidence>
<evidence type="ECO:0000313" key="2">
    <source>
        <dbReference type="EMBL" id="AUX26296.1"/>
    </source>
</evidence>
<dbReference type="SUPFAM" id="SSF51004">
    <property type="entry name" value="C-terminal (heme d1) domain of cytochrome cd1-nitrite reductase"/>
    <property type="match status" value="1"/>
</dbReference>
<dbReference type="InterPro" id="IPR015943">
    <property type="entry name" value="WD40/YVTN_repeat-like_dom_sf"/>
</dbReference>
<gene>
    <name evidence="2" type="ORF">SOCEGT47_068570</name>
</gene>
<dbReference type="OrthoDB" id="5483388at2"/>
<feature type="compositionally biased region" description="Low complexity" evidence="1">
    <location>
        <begin position="84"/>
        <end position="112"/>
    </location>
</feature>
<feature type="region of interest" description="Disordered" evidence="1">
    <location>
        <begin position="81"/>
        <end position="123"/>
    </location>
</feature>
<evidence type="ECO:0000313" key="3">
    <source>
        <dbReference type="Proteomes" id="UP000295781"/>
    </source>
</evidence>
<dbReference type="EMBL" id="CP012670">
    <property type="protein sequence ID" value="AUX26296.1"/>
    <property type="molecule type" value="Genomic_DNA"/>
</dbReference>
<dbReference type="PANTHER" id="PTHR47197:SF3">
    <property type="entry name" value="DIHYDRO-HEME D1 DEHYDROGENASE"/>
    <property type="match status" value="1"/>
</dbReference>
<dbReference type="InterPro" id="IPR051200">
    <property type="entry name" value="Host-pathogen_enzymatic-act"/>
</dbReference>
<organism evidence="2 3">
    <name type="scientific">Sorangium cellulosum</name>
    <name type="common">Polyangium cellulosum</name>
    <dbReference type="NCBI Taxonomy" id="56"/>
    <lineage>
        <taxon>Bacteria</taxon>
        <taxon>Pseudomonadati</taxon>
        <taxon>Myxococcota</taxon>
        <taxon>Polyangia</taxon>
        <taxon>Polyangiales</taxon>
        <taxon>Polyangiaceae</taxon>
        <taxon>Sorangium</taxon>
    </lineage>
</organism>
<dbReference type="PANTHER" id="PTHR47197">
    <property type="entry name" value="PROTEIN NIRF"/>
    <property type="match status" value="1"/>
</dbReference>
<protein>
    <submittedName>
        <fullName evidence="2">Uncharacterized protein</fullName>
    </submittedName>
</protein>
<dbReference type="Gene3D" id="2.130.10.10">
    <property type="entry name" value="YVTN repeat-like/Quinoprotein amine dehydrogenase"/>
    <property type="match status" value="2"/>
</dbReference>
<sequence length="475" mass="49735">MNERRVPCPSCGARIVEGARKCRACKAWIGGERARGSAASLSGREPRLARAAVSVASGVAAVIIATITSLKSPVGEAPPLTALAPEGAASPSAVPESAPDPAAFGPDPSELEPAPPPEPKRRWRSREIRIVDVHPLDIVFNPSGESIYVSGDDASLREYKIKTGDILHKASVPAQGDHIRLLFDRYVAVLRHIDAARIPVMDTTAWDRDPVLLDVGRSPGDIVALPDGRTVIAATTDTKRVTKFDLPTGVRLANITLPHATGQLFLVQAEGRPYIAALGALTHGSRPAGAWIDLFDPSESPFGATRRSIAVGREPREGAITLDGGAVFFPDRLSNTAVLLSVSGVTETRKVPVGVGPTAGFLLHGDRYGITLNAEARTASVIDLSTMAVTSTLPFRGVPRTGVTSPDRKTLFVALGGTAWPPNGSGVAVIAGDPPKVVASLPTGKGACAVAVSKDGTRAAVASYWDRSITVLEQQ</sequence>
<dbReference type="RefSeq" id="WP_129353817.1">
    <property type="nucleotide sequence ID" value="NZ_CP012670.1"/>
</dbReference>
<dbReference type="InterPro" id="IPR011048">
    <property type="entry name" value="Haem_d1_sf"/>
</dbReference>
<reference evidence="2 3" key="1">
    <citation type="submission" date="2015-09" db="EMBL/GenBank/DDBJ databases">
        <title>Sorangium comparison.</title>
        <authorList>
            <person name="Zaburannyi N."/>
            <person name="Bunk B."/>
            <person name="Overmann J."/>
            <person name="Mueller R."/>
        </authorList>
    </citation>
    <scope>NUCLEOTIDE SEQUENCE [LARGE SCALE GENOMIC DNA]</scope>
    <source>
        <strain evidence="2 3">So ceGT47</strain>
    </source>
</reference>
<proteinExistence type="predicted"/>
<dbReference type="AlphaFoldDB" id="A0A4P2QAJ9"/>